<sequence length="141" mass="16980">MWSRVHLPARIVYWVCHLHPLCFASCIRTTVCVATLLFLFSFLFYILLQFQFPYLLGYPERFAREDFVRPTYYASEDGGMERELDDQLEYVHPSKRKNRDMSDDDELASDVDTSRDRKKYYRKRIIQRESRGNAIQLDMYN</sequence>
<organism evidence="2">
    <name type="scientific">Lygus hesperus</name>
    <name type="common">Western plant bug</name>
    <dbReference type="NCBI Taxonomy" id="30085"/>
    <lineage>
        <taxon>Eukaryota</taxon>
        <taxon>Metazoa</taxon>
        <taxon>Ecdysozoa</taxon>
        <taxon>Arthropoda</taxon>
        <taxon>Hexapoda</taxon>
        <taxon>Insecta</taxon>
        <taxon>Pterygota</taxon>
        <taxon>Neoptera</taxon>
        <taxon>Paraneoptera</taxon>
        <taxon>Hemiptera</taxon>
        <taxon>Heteroptera</taxon>
        <taxon>Panheteroptera</taxon>
        <taxon>Cimicomorpha</taxon>
        <taxon>Miridae</taxon>
        <taxon>Mirini</taxon>
        <taxon>Lygus</taxon>
    </lineage>
</organism>
<keyword evidence="1" id="KW-0812">Transmembrane</keyword>
<evidence type="ECO:0000256" key="1">
    <source>
        <dbReference type="SAM" id="Phobius"/>
    </source>
</evidence>
<dbReference type="EMBL" id="GDHC01008799">
    <property type="protein sequence ID" value="JAQ09830.1"/>
    <property type="molecule type" value="Transcribed_RNA"/>
</dbReference>
<protein>
    <submittedName>
        <fullName evidence="2">Uncharacterized protein</fullName>
    </submittedName>
</protein>
<name>A0A146LTV3_LYGHE</name>
<dbReference type="AlphaFoldDB" id="A0A146LTV3"/>
<keyword evidence="1" id="KW-1133">Transmembrane helix</keyword>
<feature type="non-terminal residue" evidence="2">
    <location>
        <position position="141"/>
    </location>
</feature>
<gene>
    <name evidence="2" type="ORF">g.19883</name>
</gene>
<feature type="transmembrane region" description="Helical" evidence="1">
    <location>
        <begin position="21"/>
        <end position="48"/>
    </location>
</feature>
<accession>A0A146LTV3</accession>
<evidence type="ECO:0000313" key="2">
    <source>
        <dbReference type="EMBL" id="JAQ09830.1"/>
    </source>
</evidence>
<reference evidence="2" key="1">
    <citation type="journal article" date="2016" name="Gigascience">
        <title>De novo construction of an expanded transcriptome assembly for the western tarnished plant bug, Lygus hesperus.</title>
        <authorList>
            <person name="Tassone E.E."/>
            <person name="Geib S.M."/>
            <person name="Hall B."/>
            <person name="Fabrick J.A."/>
            <person name="Brent C.S."/>
            <person name="Hull J.J."/>
        </authorList>
    </citation>
    <scope>NUCLEOTIDE SEQUENCE</scope>
</reference>
<keyword evidence="1" id="KW-0472">Membrane</keyword>
<proteinExistence type="predicted"/>